<dbReference type="OrthoDB" id="20534at2759"/>
<evidence type="ECO:0000256" key="4">
    <source>
        <dbReference type="PROSITE-ProRule" id="PRU00723"/>
    </source>
</evidence>
<accession>A0A2G5SDB8</accession>
<dbReference type="AlphaFoldDB" id="A0A2G5SDB8"/>
<dbReference type="Pfam" id="PF00642">
    <property type="entry name" value="zf-CCCH"/>
    <property type="match status" value="1"/>
</dbReference>
<sequence length="210" mass="23798">METTACPSAKPNNEWEDPDMYAGGDNCQYCHTRTEQQFYPEVYKSMKCNDLLEYGFCPRGIFCAFLHNEIEKYPLRDAYMREELGLENGGFPPDLNDPNQRVLYLEESLRNMSECAQMWKARFAAVTVKNSRIMKFLNSMGPINTEPRPLSISIPQEEGIHPLASLAHSPDFDIFAQQDSDNPPACMRCGRDPTSPIPDGPKKCPLCCSV</sequence>
<dbReference type="SUPFAM" id="SSF90229">
    <property type="entry name" value="CCCH zinc finger"/>
    <property type="match status" value="1"/>
</dbReference>
<evidence type="ECO:0000256" key="3">
    <source>
        <dbReference type="ARBA" id="ARBA00022833"/>
    </source>
</evidence>
<dbReference type="PANTHER" id="PTHR14493:SF50">
    <property type="entry name" value="RING FINGER PROTEIN UNKEMPT"/>
    <property type="match status" value="1"/>
</dbReference>
<dbReference type="PANTHER" id="PTHR14493">
    <property type="entry name" value="UNKEMPT FAMILY MEMBER"/>
    <property type="match status" value="1"/>
</dbReference>
<dbReference type="GO" id="GO:0008270">
    <property type="term" value="F:zinc ion binding"/>
    <property type="evidence" value="ECO:0007669"/>
    <property type="project" value="UniProtKB-KW"/>
</dbReference>
<keyword evidence="7" id="KW-1185">Reference proteome</keyword>
<evidence type="ECO:0000256" key="2">
    <source>
        <dbReference type="ARBA" id="ARBA00022771"/>
    </source>
</evidence>
<dbReference type="InterPro" id="IPR045234">
    <property type="entry name" value="Unkempt-like"/>
</dbReference>
<evidence type="ECO:0000259" key="5">
    <source>
        <dbReference type="PROSITE" id="PS50103"/>
    </source>
</evidence>
<keyword evidence="1 4" id="KW-0479">Metal-binding</keyword>
<protein>
    <recommendedName>
        <fullName evidence="5">C3H1-type domain-containing protein</fullName>
    </recommendedName>
</protein>
<keyword evidence="2 4" id="KW-0863">Zinc-finger</keyword>
<feature type="domain" description="C3H1-type" evidence="5">
    <location>
        <begin position="43"/>
        <end position="70"/>
    </location>
</feature>
<dbReference type="InterPro" id="IPR036855">
    <property type="entry name" value="Znf_CCCH_sf"/>
</dbReference>
<keyword evidence="3 4" id="KW-0862">Zinc</keyword>
<organism evidence="6 7">
    <name type="scientific">Caenorhabditis nigoni</name>
    <dbReference type="NCBI Taxonomy" id="1611254"/>
    <lineage>
        <taxon>Eukaryota</taxon>
        <taxon>Metazoa</taxon>
        <taxon>Ecdysozoa</taxon>
        <taxon>Nematoda</taxon>
        <taxon>Chromadorea</taxon>
        <taxon>Rhabditida</taxon>
        <taxon>Rhabditina</taxon>
        <taxon>Rhabditomorpha</taxon>
        <taxon>Rhabditoidea</taxon>
        <taxon>Rhabditidae</taxon>
        <taxon>Peloderinae</taxon>
        <taxon>Caenorhabditis</taxon>
    </lineage>
</organism>
<dbReference type="STRING" id="1611254.A0A2G5SDB8"/>
<evidence type="ECO:0000256" key="1">
    <source>
        <dbReference type="ARBA" id="ARBA00022723"/>
    </source>
</evidence>
<dbReference type="EMBL" id="PDUG01000015">
    <property type="protein sequence ID" value="PIC13075.1"/>
    <property type="molecule type" value="Genomic_DNA"/>
</dbReference>
<gene>
    <name evidence="6" type="ORF">B9Z55_027958</name>
</gene>
<reference evidence="7" key="1">
    <citation type="submission" date="2017-10" db="EMBL/GenBank/DDBJ databases">
        <title>Rapid genome shrinkage in a self-fertile nematode reveals novel sperm competition proteins.</title>
        <authorList>
            <person name="Yin D."/>
            <person name="Schwarz E.M."/>
            <person name="Thomas C.G."/>
            <person name="Felde R.L."/>
            <person name="Korf I.F."/>
            <person name="Cutter A.D."/>
            <person name="Schartner C.M."/>
            <person name="Ralston E.J."/>
            <person name="Meyer B.J."/>
            <person name="Haag E.S."/>
        </authorList>
    </citation>
    <scope>NUCLEOTIDE SEQUENCE [LARGE SCALE GENOMIC DNA]</scope>
    <source>
        <strain evidence="7">JU1422</strain>
    </source>
</reference>
<dbReference type="Pfam" id="PF23261">
    <property type="entry name" value="zf-CCCH_11"/>
    <property type="match status" value="1"/>
</dbReference>
<dbReference type="InterPro" id="IPR000571">
    <property type="entry name" value="Znf_CCCH"/>
</dbReference>
<feature type="zinc finger region" description="C3H1-type" evidence="4">
    <location>
        <begin position="43"/>
        <end position="70"/>
    </location>
</feature>
<evidence type="ECO:0000313" key="6">
    <source>
        <dbReference type="EMBL" id="PIC13075.1"/>
    </source>
</evidence>
<comment type="caution">
    <text evidence="6">The sequence shown here is derived from an EMBL/GenBank/DDBJ whole genome shotgun (WGS) entry which is preliminary data.</text>
</comment>
<dbReference type="InterPro" id="IPR057296">
    <property type="entry name" value="UNK_Znf_5"/>
</dbReference>
<dbReference type="Proteomes" id="UP000230233">
    <property type="component" value="Unassembled WGS sequence"/>
</dbReference>
<dbReference type="PROSITE" id="PS50103">
    <property type="entry name" value="ZF_C3H1"/>
    <property type="match status" value="1"/>
</dbReference>
<evidence type="ECO:0000313" key="7">
    <source>
        <dbReference type="Proteomes" id="UP000230233"/>
    </source>
</evidence>
<name>A0A2G5SDB8_9PELO</name>
<proteinExistence type="predicted"/>